<sequence length="286" mass="30780">MLGTTDFHTDPFFQLDDVWLPTADGEITHLHDMGEGVPVVFLHGSGTGVSAAANWWLTLPAVAGSVRAIALDLIGFGATITAPETAYGIREWADHTLRVLDALGIGDAWFVGNSLGGWIALQLAIDHPDRVRGVISMGTGGSAPTAAIRAHATPDTSFEGLRRSFEGFVTNHGLVADAMVSARQAIAEYEVSSGRLDRVIEARERDRAALPLDDDALAKLTIPVLLVHGLADQVIPPARTWELVNVIPTADAVIYQGCGHWSQIERAQSFSRLVVDFTAGRWRDRS</sequence>
<organism evidence="3 4">
    <name type="scientific">Nocardioides aquiterrae</name>
    <dbReference type="NCBI Taxonomy" id="203799"/>
    <lineage>
        <taxon>Bacteria</taxon>
        <taxon>Bacillati</taxon>
        <taxon>Actinomycetota</taxon>
        <taxon>Actinomycetes</taxon>
        <taxon>Propionibacteriales</taxon>
        <taxon>Nocardioidaceae</taxon>
        <taxon>Nocardioides</taxon>
    </lineage>
</organism>
<dbReference type="InterPro" id="IPR000073">
    <property type="entry name" value="AB_hydrolase_1"/>
</dbReference>
<dbReference type="Gene3D" id="3.40.50.1820">
    <property type="entry name" value="alpha/beta hydrolase"/>
    <property type="match status" value="1"/>
</dbReference>
<dbReference type="SUPFAM" id="SSF53474">
    <property type="entry name" value="alpha/beta-Hydrolases"/>
    <property type="match status" value="1"/>
</dbReference>
<dbReference type="Proteomes" id="UP001499979">
    <property type="component" value="Unassembled WGS sequence"/>
</dbReference>
<feature type="domain" description="AB hydrolase-1" evidence="2">
    <location>
        <begin position="38"/>
        <end position="266"/>
    </location>
</feature>
<dbReference type="InterPro" id="IPR000639">
    <property type="entry name" value="Epox_hydrolase-like"/>
</dbReference>
<dbReference type="PANTHER" id="PTHR43798">
    <property type="entry name" value="MONOACYLGLYCEROL LIPASE"/>
    <property type="match status" value="1"/>
</dbReference>
<reference evidence="3 4" key="1">
    <citation type="journal article" date="2019" name="Int. J. Syst. Evol. Microbiol.">
        <title>The Global Catalogue of Microorganisms (GCM) 10K type strain sequencing project: providing services to taxonomists for standard genome sequencing and annotation.</title>
        <authorList>
            <consortium name="The Broad Institute Genomics Platform"/>
            <consortium name="The Broad Institute Genome Sequencing Center for Infectious Disease"/>
            <person name="Wu L."/>
            <person name="Ma J."/>
        </authorList>
    </citation>
    <scope>NUCLEOTIDE SEQUENCE [LARGE SCALE GENOMIC DNA]</scope>
    <source>
        <strain evidence="3 4">JCM 11813</strain>
    </source>
</reference>
<evidence type="ECO:0000259" key="2">
    <source>
        <dbReference type="Pfam" id="PF00561"/>
    </source>
</evidence>
<dbReference type="RefSeq" id="WP_343906886.1">
    <property type="nucleotide sequence ID" value="NZ_BAAAJE010000006.1"/>
</dbReference>
<evidence type="ECO:0000256" key="1">
    <source>
        <dbReference type="ARBA" id="ARBA00022801"/>
    </source>
</evidence>
<dbReference type="EMBL" id="BAAAJE010000006">
    <property type="protein sequence ID" value="GAA1135971.1"/>
    <property type="molecule type" value="Genomic_DNA"/>
</dbReference>
<evidence type="ECO:0000313" key="4">
    <source>
        <dbReference type="Proteomes" id="UP001499979"/>
    </source>
</evidence>
<evidence type="ECO:0000313" key="3">
    <source>
        <dbReference type="EMBL" id="GAA1135971.1"/>
    </source>
</evidence>
<accession>A0ABN1UBU5</accession>
<gene>
    <name evidence="3" type="ORF">GCM10009606_15190</name>
</gene>
<comment type="caution">
    <text evidence="3">The sequence shown here is derived from an EMBL/GenBank/DDBJ whole genome shotgun (WGS) entry which is preliminary data.</text>
</comment>
<dbReference type="PRINTS" id="PR00412">
    <property type="entry name" value="EPOXHYDRLASE"/>
</dbReference>
<keyword evidence="4" id="KW-1185">Reference proteome</keyword>
<dbReference type="PANTHER" id="PTHR43798:SF31">
    <property type="entry name" value="AB HYDROLASE SUPERFAMILY PROTEIN YCLE"/>
    <property type="match status" value="1"/>
</dbReference>
<name>A0ABN1UBU5_9ACTN</name>
<dbReference type="Pfam" id="PF00561">
    <property type="entry name" value="Abhydrolase_1"/>
    <property type="match status" value="1"/>
</dbReference>
<keyword evidence="1 3" id="KW-0378">Hydrolase</keyword>
<proteinExistence type="predicted"/>
<dbReference type="InterPro" id="IPR029058">
    <property type="entry name" value="AB_hydrolase_fold"/>
</dbReference>
<dbReference type="PRINTS" id="PR00111">
    <property type="entry name" value="ABHYDROLASE"/>
</dbReference>
<dbReference type="InterPro" id="IPR050266">
    <property type="entry name" value="AB_hydrolase_sf"/>
</dbReference>
<dbReference type="GO" id="GO:0016787">
    <property type="term" value="F:hydrolase activity"/>
    <property type="evidence" value="ECO:0007669"/>
    <property type="project" value="UniProtKB-KW"/>
</dbReference>
<protein>
    <submittedName>
        <fullName evidence="3">Alpha/beta hydrolase</fullName>
    </submittedName>
</protein>